<evidence type="ECO:0000256" key="2">
    <source>
        <dbReference type="ARBA" id="ARBA00022491"/>
    </source>
</evidence>
<keyword evidence="2 6" id="KW-0678">Repressor</keyword>
<name>A0ABD3BD15_9LAMI</name>
<organism evidence="8 9">
    <name type="scientific">Castilleja foliolosa</name>
    <dbReference type="NCBI Taxonomy" id="1961234"/>
    <lineage>
        <taxon>Eukaryota</taxon>
        <taxon>Viridiplantae</taxon>
        <taxon>Streptophyta</taxon>
        <taxon>Embryophyta</taxon>
        <taxon>Tracheophyta</taxon>
        <taxon>Spermatophyta</taxon>
        <taxon>Magnoliopsida</taxon>
        <taxon>eudicotyledons</taxon>
        <taxon>Gunneridae</taxon>
        <taxon>Pentapetalae</taxon>
        <taxon>asterids</taxon>
        <taxon>lamiids</taxon>
        <taxon>Lamiales</taxon>
        <taxon>Orobanchaceae</taxon>
        <taxon>Pedicularideae</taxon>
        <taxon>Castillejinae</taxon>
        <taxon>Castilleja</taxon>
    </lineage>
</organism>
<evidence type="ECO:0000256" key="3">
    <source>
        <dbReference type="ARBA" id="ARBA00023015"/>
    </source>
</evidence>
<sequence length="278" mass="32617">MKWVRKNKLSPPSSSPSSSSIITRVFQLSWFSKFKQKVENSKTSSKNKNDLDFSPNSIPGFYSMDEDDPYWRLSFGDQEIVPARRSTGGLMMNPVWSDFDHEFQFPVSGLNKSSVSRNGCRNFNDMVLNVKRMKARAKMSERERDIIQVESKPKGKGKGKVNVKAYSPRTECKIRALEEMKRARMRMKRGKRKEEEEEQMVVEGKTVFDSFAVLRSSFDPQRDFRDSMVEMIRERRIRRSEDLEELLACYLDLNSDEYHDVIVKVFCRIWFDLKGRVE</sequence>
<comment type="caution">
    <text evidence="8">The sequence shown here is derived from an EMBL/GenBank/DDBJ whole genome shotgun (WGS) entry which is preliminary data.</text>
</comment>
<evidence type="ECO:0000313" key="8">
    <source>
        <dbReference type="EMBL" id="KAL3615149.1"/>
    </source>
</evidence>
<dbReference type="PANTHER" id="PTHR33057">
    <property type="entry name" value="TRANSCRIPTION REPRESSOR OFP7-RELATED"/>
    <property type="match status" value="1"/>
</dbReference>
<dbReference type="PANTHER" id="PTHR33057:SF82">
    <property type="entry name" value="TRANSCRIPTION REPRESSOR OFP5"/>
    <property type="match status" value="1"/>
</dbReference>
<dbReference type="AlphaFoldDB" id="A0ABD3BD15"/>
<dbReference type="GO" id="GO:0045892">
    <property type="term" value="P:negative regulation of DNA-templated transcription"/>
    <property type="evidence" value="ECO:0007669"/>
    <property type="project" value="UniProtKB-UniRule"/>
</dbReference>
<dbReference type="Pfam" id="PF04844">
    <property type="entry name" value="Ovate"/>
    <property type="match status" value="1"/>
</dbReference>
<evidence type="ECO:0000259" key="7">
    <source>
        <dbReference type="PROSITE" id="PS51754"/>
    </source>
</evidence>
<protein>
    <recommendedName>
        <fullName evidence="6">Transcription repressor</fullName>
    </recommendedName>
    <alternativeName>
        <fullName evidence="6">Ovate family protein</fullName>
    </alternativeName>
</protein>
<evidence type="ECO:0000313" key="9">
    <source>
        <dbReference type="Proteomes" id="UP001632038"/>
    </source>
</evidence>
<gene>
    <name evidence="8" type="ORF">CASFOL_040810</name>
</gene>
<accession>A0ABD3BD15</accession>
<dbReference type="GO" id="GO:0005634">
    <property type="term" value="C:nucleus"/>
    <property type="evidence" value="ECO:0007669"/>
    <property type="project" value="UniProtKB-SubCell"/>
</dbReference>
<dbReference type="Proteomes" id="UP001632038">
    <property type="component" value="Unassembled WGS sequence"/>
</dbReference>
<dbReference type="InterPro" id="IPR038933">
    <property type="entry name" value="Ovate"/>
</dbReference>
<feature type="domain" description="OVATE" evidence="7">
    <location>
        <begin position="213"/>
        <end position="272"/>
    </location>
</feature>
<keyword evidence="4 6" id="KW-0804">Transcription</keyword>
<dbReference type="NCBIfam" id="TIGR01568">
    <property type="entry name" value="A_thal_3678"/>
    <property type="match status" value="1"/>
</dbReference>
<comment type="function">
    <text evidence="6">Transcriptional repressor that regulates multiple aspects of plant growth and development.</text>
</comment>
<evidence type="ECO:0000256" key="5">
    <source>
        <dbReference type="ARBA" id="ARBA00023242"/>
    </source>
</evidence>
<dbReference type="EMBL" id="JAVIJP010000100">
    <property type="protein sequence ID" value="KAL3615149.1"/>
    <property type="molecule type" value="Genomic_DNA"/>
</dbReference>
<keyword evidence="9" id="KW-1185">Reference proteome</keyword>
<dbReference type="PROSITE" id="PS51754">
    <property type="entry name" value="OVATE"/>
    <property type="match status" value="1"/>
</dbReference>
<dbReference type="InterPro" id="IPR006458">
    <property type="entry name" value="Ovate_C"/>
</dbReference>
<keyword evidence="3 6" id="KW-0805">Transcription regulation</keyword>
<comment type="subcellular location">
    <subcellularLocation>
        <location evidence="1 6">Nucleus</location>
    </subcellularLocation>
</comment>
<evidence type="ECO:0000256" key="4">
    <source>
        <dbReference type="ARBA" id="ARBA00023163"/>
    </source>
</evidence>
<proteinExistence type="predicted"/>
<keyword evidence="5 6" id="KW-0539">Nucleus</keyword>
<evidence type="ECO:0000256" key="6">
    <source>
        <dbReference type="RuleBase" id="RU367028"/>
    </source>
</evidence>
<evidence type="ECO:0000256" key="1">
    <source>
        <dbReference type="ARBA" id="ARBA00004123"/>
    </source>
</evidence>
<reference evidence="9" key="1">
    <citation type="journal article" date="2024" name="IScience">
        <title>Strigolactones Initiate the Formation of Haustorium-like Structures in Castilleja.</title>
        <authorList>
            <person name="Buerger M."/>
            <person name="Peterson D."/>
            <person name="Chory J."/>
        </authorList>
    </citation>
    <scope>NUCLEOTIDE SEQUENCE [LARGE SCALE GENOMIC DNA]</scope>
</reference>